<dbReference type="AlphaFoldDB" id="A0A9W8GFR8"/>
<feature type="domain" description="MIOS-like alpha-solenoid" evidence="1">
    <location>
        <begin position="103"/>
        <end position="327"/>
    </location>
</feature>
<evidence type="ECO:0000313" key="3">
    <source>
        <dbReference type="Proteomes" id="UP001151516"/>
    </source>
</evidence>
<dbReference type="GO" id="GO:0005737">
    <property type="term" value="C:cytoplasm"/>
    <property type="evidence" value="ECO:0007669"/>
    <property type="project" value="TreeGrafter"/>
</dbReference>
<protein>
    <recommendedName>
        <fullName evidence="1">MIOS-like alpha-solenoid domain-containing protein</fullName>
    </recommendedName>
</protein>
<comment type="caution">
    <text evidence="2">The sequence shown here is derived from an EMBL/GenBank/DDBJ whole genome shotgun (WGS) entry which is preliminary data.</text>
</comment>
<dbReference type="InterPro" id="IPR049092">
    <property type="entry name" value="MIOS_a-sol"/>
</dbReference>
<name>A0A9W8GFR8_9FUNG</name>
<dbReference type="PANTHER" id="PTHR16453">
    <property type="entry name" value="WD40 DOMAIN-CONTAINING PROTEIN MIO FAMILY MEMBER"/>
    <property type="match status" value="1"/>
</dbReference>
<reference evidence="2" key="1">
    <citation type="submission" date="2022-07" db="EMBL/GenBank/DDBJ databases">
        <title>Phylogenomic reconstructions and comparative analyses of Kickxellomycotina fungi.</title>
        <authorList>
            <person name="Reynolds N.K."/>
            <person name="Stajich J.E."/>
            <person name="Barry K."/>
            <person name="Grigoriev I.V."/>
            <person name="Crous P."/>
            <person name="Smith M.E."/>
        </authorList>
    </citation>
    <scope>NUCLEOTIDE SEQUENCE</scope>
    <source>
        <strain evidence="2">CBS 109367</strain>
    </source>
</reference>
<dbReference type="PANTHER" id="PTHR16453:SF9">
    <property type="entry name" value="GATOR COMPLEX PROTEIN MIOS"/>
    <property type="match status" value="1"/>
</dbReference>
<proteinExistence type="predicted"/>
<gene>
    <name evidence="2" type="ORF">IWW39_006363</name>
</gene>
<dbReference type="Proteomes" id="UP001151516">
    <property type="component" value="Unassembled WGS sequence"/>
</dbReference>
<sequence length="526" mass="57856">MVTCSSTGLLLGRSVPTPRAAALSCRGDLAVATNWRGLYAKTSTELAVLHSQMPEVCELTESQNRQQPQGSGALSTVTAPLAGPSTFFPTELSTPMDDILGLMRQRARRGYNVDAGRNAQLTSDSALRDMWLWIRDADIRRNTGSYSIGYGSDVSFLGIYDVMRLRRKNLAHLYTLAPIEAGRARQEVSATTRLLGQRQLALSYLGWGLDGPIREQHVRTLETAREYAAAAAVSFVYGNHRRCLQSLELSPASDQKLLSFMFKAQLSDSALLTRSFAGEADSAPEDMYSSPYLQMIFAYLVTGSWHAVIRHMSGLPLSWRLALALRYFDDAQLMAYLVKTGRDAVRAGSMDGLMVTGISNPGRVLTQNYVDATADVQTAALITIFDPVTTLDDPAEHWIYSYRHLLNMWRMFTTRCLYDIAHASHRAARGMPRMSKIALDIAVHPADLRCQYCHQSLAVHPSTGAAAASQTPLPPQAQAHSSGSQTRLLNTFCPKCPNKLPRCIICRMTLGAPVVVNDQHAADITQ</sequence>
<evidence type="ECO:0000313" key="2">
    <source>
        <dbReference type="EMBL" id="KAJ2681344.1"/>
    </source>
</evidence>
<keyword evidence="3" id="KW-1185">Reference proteome</keyword>
<feature type="non-terminal residue" evidence="2">
    <location>
        <position position="526"/>
    </location>
</feature>
<dbReference type="GO" id="GO:1904263">
    <property type="term" value="P:positive regulation of TORC1 signaling"/>
    <property type="evidence" value="ECO:0007669"/>
    <property type="project" value="TreeGrafter"/>
</dbReference>
<dbReference type="OrthoDB" id="341486at2759"/>
<evidence type="ECO:0000259" key="1">
    <source>
        <dbReference type="Pfam" id="PF21719"/>
    </source>
</evidence>
<dbReference type="Pfam" id="PF21719">
    <property type="entry name" value="MIOS_a-sol"/>
    <property type="match status" value="1"/>
</dbReference>
<dbReference type="InterPro" id="IPR037593">
    <property type="entry name" value="MIOS/Sea4"/>
</dbReference>
<accession>A0A9W8GFR8</accession>
<dbReference type="EMBL" id="JANBTX010000668">
    <property type="protein sequence ID" value="KAJ2681344.1"/>
    <property type="molecule type" value="Genomic_DNA"/>
</dbReference>
<organism evidence="2 3">
    <name type="scientific">Coemansia spiralis</name>
    <dbReference type="NCBI Taxonomy" id="417178"/>
    <lineage>
        <taxon>Eukaryota</taxon>
        <taxon>Fungi</taxon>
        <taxon>Fungi incertae sedis</taxon>
        <taxon>Zoopagomycota</taxon>
        <taxon>Kickxellomycotina</taxon>
        <taxon>Kickxellomycetes</taxon>
        <taxon>Kickxellales</taxon>
        <taxon>Kickxellaceae</taxon>
        <taxon>Coemansia</taxon>
    </lineage>
</organism>